<feature type="transmembrane region" description="Helical" evidence="6">
    <location>
        <begin position="47"/>
        <end position="68"/>
    </location>
</feature>
<dbReference type="InterPro" id="IPR001902">
    <property type="entry name" value="SLC26A/SulP_fam"/>
</dbReference>
<evidence type="ECO:0000259" key="7">
    <source>
        <dbReference type="Pfam" id="PF00916"/>
    </source>
</evidence>
<accession>A0A250JZ83</accession>
<dbReference type="Proteomes" id="UP000217343">
    <property type="component" value="Chromosome"/>
</dbReference>
<dbReference type="KEGG" id="mmas:MYMAC_004680"/>
<evidence type="ECO:0000256" key="4">
    <source>
        <dbReference type="ARBA" id="ARBA00023136"/>
    </source>
</evidence>
<feature type="region of interest" description="Disordered" evidence="5">
    <location>
        <begin position="494"/>
        <end position="515"/>
    </location>
</feature>
<dbReference type="AlphaFoldDB" id="A0A250JZ83"/>
<dbReference type="PANTHER" id="PTHR11814">
    <property type="entry name" value="SULFATE TRANSPORTER"/>
    <property type="match status" value="1"/>
</dbReference>
<evidence type="ECO:0000256" key="3">
    <source>
        <dbReference type="ARBA" id="ARBA00022989"/>
    </source>
</evidence>
<keyword evidence="2 6" id="KW-0812">Transmembrane</keyword>
<gene>
    <name evidence="8" type="ORF">MYMAC_004680</name>
</gene>
<comment type="subcellular location">
    <subcellularLocation>
        <location evidence="1">Membrane</location>
        <topology evidence="1">Multi-pass membrane protein</topology>
    </subcellularLocation>
</comment>
<feature type="transmembrane region" description="Helical" evidence="6">
    <location>
        <begin position="166"/>
        <end position="187"/>
    </location>
</feature>
<feature type="transmembrane region" description="Helical" evidence="6">
    <location>
        <begin position="194"/>
        <end position="211"/>
    </location>
</feature>
<dbReference type="GO" id="GO:0055085">
    <property type="term" value="P:transmembrane transport"/>
    <property type="evidence" value="ECO:0007669"/>
    <property type="project" value="InterPro"/>
</dbReference>
<feature type="domain" description="SLC26A/SulP transporter" evidence="7">
    <location>
        <begin position="17"/>
        <end position="372"/>
    </location>
</feature>
<proteinExistence type="predicted"/>
<feature type="compositionally biased region" description="Polar residues" evidence="5">
    <location>
        <begin position="505"/>
        <end position="515"/>
    </location>
</feature>
<evidence type="ECO:0000313" key="9">
    <source>
        <dbReference type="Proteomes" id="UP000217343"/>
    </source>
</evidence>
<evidence type="ECO:0000256" key="2">
    <source>
        <dbReference type="ARBA" id="ARBA00022692"/>
    </source>
</evidence>
<keyword evidence="9" id="KW-1185">Reference proteome</keyword>
<organism evidence="8 9">
    <name type="scientific">Corallococcus macrosporus DSM 14697</name>
    <dbReference type="NCBI Taxonomy" id="1189310"/>
    <lineage>
        <taxon>Bacteria</taxon>
        <taxon>Pseudomonadati</taxon>
        <taxon>Myxococcota</taxon>
        <taxon>Myxococcia</taxon>
        <taxon>Myxococcales</taxon>
        <taxon>Cystobacterineae</taxon>
        <taxon>Myxococcaceae</taxon>
        <taxon>Corallococcus</taxon>
    </lineage>
</organism>
<dbReference type="OrthoDB" id="9769739at2"/>
<keyword evidence="3 6" id="KW-1133">Transmembrane helix</keyword>
<evidence type="ECO:0000313" key="8">
    <source>
        <dbReference type="EMBL" id="ATB49043.1"/>
    </source>
</evidence>
<keyword evidence="4 6" id="KW-0472">Membrane</keyword>
<dbReference type="GO" id="GO:0016020">
    <property type="term" value="C:membrane"/>
    <property type="evidence" value="ECO:0007669"/>
    <property type="project" value="UniProtKB-SubCell"/>
</dbReference>
<name>A0A250JZ83_9BACT</name>
<evidence type="ECO:0000256" key="1">
    <source>
        <dbReference type="ARBA" id="ARBA00004141"/>
    </source>
</evidence>
<feature type="transmembrane region" description="Helical" evidence="6">
    <location>
        <begin position="122"/>
        <end position="146"/>
    </location>
</feature>
<dbReference type="Gene3D" id="3.30.750.24">
    <property type="entry name" value="STAS domain"/>
    <property type="match status" value="1"/>
</dbReference>
<protein>
    <submittedName>
        <fullName evidence="8">Transporter</fullName>
    </submittedName>
</protein>
<evidence type="ECO:0000256" key="6">
    <source>
        <dbReference type="SAM" id="Phobius"/>
    </source>
</evidence>
<feature type="transmembrane region" description="Helical" evidence="6">
    <location>
        <begin position="88"/>
        <end position="110"/>
    </location>
</feature>
<dbReference type="InterPro" id="IPR036513">
    <property type="entry name" value="STAS_dom_sf"/>
</dbReference>
<feature type="transmembrane region" description="Helical" evidence="6">
    <location>
        <begin position="21"/>
        <end position="40"/>
    </location>
</feature>
<feature type="transmembrane region" description="Helical" evidence="6">
    <location>
        <begin position="322"/>
        <end position="349"/>
    </location>
</feature>
<dbReference type="EMBL" id="CP022203">
    <property type="protein sequence ID" value="ATB49043.1"/>
    <property type="molecule type" value="Genomic_DNA"/>
</dbReference>
<feature type="transmembrane region" description="Helical" evidence="6">
    <location>
        <begin position="369"/>
        <end position="397"/>
    </location>
</feature>
<dbReference type="InterPro" id="IPR011547">
    <property type="entry name" value="SLC26A/SulP_dom"/>
</dbReference>
<dbReference type="RefSeq" id="WP_095959722.1">
    <property type="nucleotide sequence ID" value="NZ_CP022203.1"/>
</dbReference>
<sequence length="515" mass="52366">MSTSKSPESAASPWKALATDLPASLVVFLVALPLCMGIALASGAPIVSGLIAGVIGGLVVGIFGGVPLQVSGPAAGLAVMVFGFIQQMGLAMTCAAVAVAGVVQMILGGLKVARGALAISPAVIHGMMAGIGILIVLGQVHIVMGGAPQSSAWQNVKELPGQIADLHGAATLLGLLTIGLMVAWQFVPGKLKKVPGPLVAVVGASAAAYFLNADVARVDLPENVLASIQLPTFPKGDWVTFGTAVLSLALVASAESLLSAVATDKMHTGPRANLDRELFAQGMANTVSGLAGGLPITGVIVRSATNITAGAKTRLSGTLHGVWLLLFVTLLGSVAGLVPLTVLAGLLVFVGAKLVNVHHIRELQKRGELAVYLVTVAGVVGVNLLAGIGMGLAFAVLRLLWHLGNVKVDVSQQASASYLVRISGSLTFVGVPKLSSALAQIPAGSKVELDLAVQTLDHSGHEALQSWCDTYRKTGGTVFTESLEEVWSRKGTAKSSAPVVVEGPNHNSLVSGGAQ</sequence>
<reference evidence="8 9" key="1">
    <citation type="submission" date="2017-06" db="EMBL/GenBank/DDBJ databases">
        <title>Sequencing and comparative analysis of myxobacterial genomes.</title>
        <authorList>
            <person name="Rupp O."/>
            <person name="Goesmann A."/>
            <person name="Sogaard-Andersen L."/>
        </authorList>
    </citation>
    <scope>NUCLEOTIDE SEQUENCE [LARGE SCALE GENOMIC DNA]</scope>
    <source>
        <strain evidence="8 9">DSM 14697</strain>
    </source>
</reference>
<evidence type="ECO:0000256" key="5">
    <source>
        <dbReference type="SAM" id="MobiDB-lite"/>
    </source>
</evidence>
<dbReference type="Pfam" id="PF00916">
    <property type="entry name" value="Sulfate_transp"/>
    <property type="match status" value="1"/>
</dbReference>
<feature type="transmembrane region" description="Helical" evidence="6">
    <location>
        <begin position="238"/>
        <end position="261"/>
    </location>
</feature>